<dbReference type="Proteomes" id="UP000192872">
    <property type="component" value="Unassembled WGS sequence"/>
</dbReference>
<dbReference type="InterPro" id="IPR013766">
    <property type="entry name" value="Thioredoxin_domain"/>
</dbReference>
<evidence type="ECO:0000256" key="4">
    <source>
        <dbReference type="ARBA" id="ARBA00022559"/>
    </source>
</evidence>
<comment type="subunit">
    <text evidence="2">Monomer.</text>
</comment>
<keyword evidence="8" id="KW-0676">Redox-active center</keyword>
<evidence type="ECO:0000256" key="2">
    <source>
        <dbReference type="ARBA" id="ARBA00011245"/>
    </source>
</evidence>
<dbReference type="PANTHER" id="PTHR42801:SF4">
    <property type="entry name" value="AHPC_TSA FAMILY PROTEIN"/>
    <property type="match status" value="1"/>
</dbReference>
<dbReference type="PROSITE" id="PS51352">
    <property type="entry name" value="THIOREDOXIN_2"/>
    <property type="match status" value="1"/>
</dbReference>
<feature type="domain" description="Thioredoxin" evidence="13">
    <location>
        <begin position="11"/>
        <end position="162"/>
    </location>
</feature>
<dbReference type="InterPro" id="IPR000866">
    <property type="entry name" value="AhpC/TSA"/>
</dbReference>
<accession>A0A1W9HVH7</accession>
<proteinExistence type="inferred from homology"/>
<dbReference type="EMBL" id="LWDL01000019">
    <property type="protein sequence ID" value="OQW51450.1"/>
    <property type="molecule type" value="Genomic_DNA"/>
</dbReference>
<comment type="similarity">
    <text evidence="10">Belongs to the peroxiredoxin family. BCP/PrxQ subfamily.</text>
</comment>
<reference evidence="14 15" key="1">
    <citation type="journal article" date="2017" name="Water Res.">
        <title>Comammox in drinking water systems.</title>
        <authorList>
            <person name="Wang Y."/>
            <person name="Ma L."/>
            <person name="Mao Y."/>
            <person name="Jiang X."/>
            <person name="Xia Y."/>
            <person name="Yu K."/>
            <person name="Li B."/>
            <person name="Zhang T."/>
        </authorList>
    </citation>
    <scope>NUCLEOTIDE SEQUENCE [LARGE SCALE GENOMIC DNA]</scope>
    <source>
        <strain evidence="14">SG_bin8</strain>
    </source>
</reference>
<dbReference type="Pfam" id="PF00578">
    <property type="entry name" value="AhpC-TSA"/>
    <property type="match status" value="1"/>
</dbReference>
<keyword evidence="5" id="KW-0049">Antioxidant</keyword>
<dbReference type="FunFam" id="3.40.30.10:FF:000007">
    <property type="entry name" value="Thioredoxin-dependent thiol peroxidase"/>
    <property type="match status" value="1"/>
</dbReference>
<keyword evidence="7" id="KW-1015">Disulfide bond</keyword>
<evidence type="ECO:0000313" key="14">
    <source>
        <dbReference type="EMBL" id="OQW51450.1"/>
    </source>
</evidence>
<dbReference type="EC" id="1.11.1.24" evidence="3"/>
<dbReference type="InterPro" id="IPR050924">
    <property type="entry name" value="Peroxiredoxin_BCP/PrxQ"/>
</dbReference>
<evidence type="ECO:0000256" key="1">
    <source>
        <dbReference type="ARBA" id="ARBA00003330"/>
    </source>
</evidence>
<protein>
    <recommendedName>
        <fullName evidence="3">thioredoxin-dependent peroxiredoxin</fullName>
        <ecNumber evidence="3">1.11.1.24</ecNumber>
    </recommendedName>
    <alternativeName>
        <fullName evidence="9">Thioredoxin peroxidase</fullName>
    </alternativeName>
    <alternativeName>
        <fullName evidence="11">Thioredoxin-dependent peroxiredoxin Bcp</fullName>
    </alternativeName>
</protein>
<evidence type="ECO:0000259" key="13">
    <source>
        <dbReference type="PROSITE" id="PS51352"/>
    </source>
</evidence>
<dbReference type="SUPFAM" id="SSF52833">
    <property type="entry name" value="Thioredoxin-like"/>
    <property type="match status" value="1"/>
</dbReference>
<dbReference type="GO" id="GO:0045454">
    <property type="term" value="P:cell redox homeostasis"/>
    <property type="evidence" value="ECO:0007669"/>
    <property type="project" value="TreeGrafter"/>
</dbReference>
<dbReference type="PANTHER" id="PTHR42801">
    <property type="entry name" value="THIOREDOXIN-DEPENDENT PEROXIDE REDUCTASE"/>
    <property type="match status" value="1"/>
</dbReference>
<dbReference type="CDD" id="cd03017">
    <property type="entry name" value="PRX_BCP"/>
    <property type="match status" value="1"/>
</dbReference>
<evidence type="ECO:0000256" key="12">
    <source>
        <dbReference type="ARBA" id="ARBA00049091"/>
    </source>
</evidence>
<dbReference type="GO" id="GO:0034599">
    <property type="term" value="P:cellular response to oxidative stress"/>
    <property type="evidence" value="ECO:0007669"/>
    <property type="project" value="TreeGrafter"/>
</dbReference>
<dbReference type="InterPro" id="IPR036249">
    <property type="entry name" value="Thioredoxin-like_sf"/>
</dbReference>
<comment type="caution">
    <text evidence="14">The sequence shown here is derived from an EMBL/GenBank/DDBJ whole genome shotgun (WGS) entry which is preliminary data.</text>
</comment>
<evidence type="ECO:0000256" key="7">
    <source>
        <dbReference type="ARBA" id="ARBA00023157"/>
    </source>
</evidence>
<dbReference type="STRING" id="1827387.A4S15_11540"/>
<evidence type="ECO:0000313" key="15">
    <source>
        <dbReference type="Proteomes" id="UP000192872"/>
    </source>
</evidence>
<comment type="function">
    <text evidence="1">Thiol-specific peroxidase that catalyzes the reduction of hydrogen peroxide and organic hydroperoxides to water and alcohols, respectively. Plays a role in cell protection against oxidative stress by detoxifying peroxides and as sensor of hydrogen peroxide-mediated signaling events.</text>
</comment>
<evidence type="ECO:0000256" key="3">
    <source>
        <dbReference type="ARBA" id="ARBA00013017"/>
    </source>
</evidence>
<evidence type="ECO:0000256" key="6">
    <source>
        <dbReference type="ARBA" id="ARBA00023002"/>
    </source>
</evidence>
<comment type="catalytic activity">
    <reaction evidence="12">
        <text>a hydroperoxide + [thioredoxin]-dithiol = an alcohol + [thioredoxin]-disulfide + H2O</text>
        <dbReference type="Rhea" id="RHEA:62620"/>
        <dbReference type="Rhea" id="RHEA-COMP:10698"/>
        <dbReference type="Rhea" id="RHEA-COMP:10700"/>
        <dbReference type="ChEBI" id="CHEBI:15377"/>
        <dbReference type="ChEBI" id="CHEBI:29950"/>
        <dbReference type="ChEBI" id="CHEBI:30879"/>
        <dbReference type="ChEBI" id="CHEBI:35924"/>
        <dbReference type="ChEBI" id="CHEBI:50058"/>
        <dbReference type="EC" id="1.11.1.24"/>
    </reaction>
</comment>
<dbReference type="AlphaFoldDB" id="A0A1W9HVH7"/>
<evidence type="ECO:0000256" key="11">
    <source>
        <dbReference type="ARBA" id="ARBA00042639"/>
    </source>
</evidence>
<evidence type="ECO:0000256" key="10">
    <source>
        <dbReference type="ARBA" id="ARBA00038489"/>
    </source>
</evidence>
<dbReference type="GO" id="GO:0008379">
    <property type="term" value="F:thioredoxin peroxidase activity"/>
    <property type="evidence" value="ECO:0007669"/>
    <property type="project" value="TreeGrafter"/>
</dbReference>
<keyword evidence="6" id="KW-0560">Oxidoreductase</keyword>
<gene>
    <name evidence="14" type="ORF">A4S15_11540</name>
</gene>
<dbReference type="GO" id="GO:0005737">
    <property type="term" value="C:cytoplasm"/>
    <property type="evidence" value="ECO:0007669"/>
    <property type="project" value="TreeGrafter"/>
</dbReference>
<evidence type="ECO:0000256" key="8">
    <source>
        <dbReference type="ARBA" id="ARBA00023284"/>
    </source>
</evidence>
<sequence>MTTEQNDASGPAEGSAIPDFSLATAEGAVVNMSTLRGKPFVLYFYPKADTTGCTKEAQDFSGLTAEFARLSIPVIAVSGDKIASLKKFREKYALTVTLASAEGTTILADFGVWVEKSMYGRKYMGIERATYLADSDGRIVRAWRKVKVPGHAADVLSVAKAL</sequence>
<organism evidence="14 15">
    <name type="scientific">Candidatus Raskinella chloraquaticus</name>
    <dbReference type="NCBI Taxonomy" id="1951219"/>
    <lineage>
        <taxon>Bacteria</taxon>
        <taxon>Pseudomonadati</taxon>
        <taxon>Pseudomonadota</taxon>
        <taxon>Alphaproteobacteria</taxon>
        <taxon>Hyphomicrobiales</taxon>
        <taxon>Phreatobacteraceae</taxon>
        <taxon>Candidatus Raskinella</taxon>
    </lineage>
</organism>
<dbReference type="Gene3D" id="3.40.30.10">
    <property type="entry name" value="Glutaredoxin"/>
    <property type="match status" value="1"/>
</dbReference>
<keyword evidence="4" id="KW-0575">Peroxidase</keyword>
<evidence type="ECO:0000256" key="9">
    <source>
        <dbReference type="ARBA" id="ARBA00032824"/>
    </source>
</evidence>
<name>A0A1W9HVH7_9HYPH</name>
<evidence type="ECO:0000256" key="5">
    <source>
        <dbReference type="ARBA" id="ARBA00022862"/>
    </source>
</evidence>